<evidence type="ECO:0000313" key="3">
    <source>
        <dbReference type="Proteomes" id="UP000785200"/>
    </source>
</evidence>
<dbReference type="InterPro" id="IPR052895">
    <property type="entry name" value="HetReg/Transcr_Mod"/>
</dbReference>
<protein>
    <recommendedName>
        <fullName evidence="1">Heterokaryon incompatibility domain-containing protein</fullName>
    </recommendedName>
</protein>
<dbReference type="InterPro" id="IPR010730">
    <property type="entry name" value="HET"/>
</dbReference>
<accession>A0A9P7AZT1</accession>
<dbReference type="EMBL" id="VNKQ01000004">
    <property type="protein sequence ID" value="KAG0651481.1"/>
    <property type="molecule type" value="Genomic_DNA"/>
</dbReference>
<keyword evidence="3" id="KW-1185">Reference proteome</keyword>
<organism evidence="2 3">
    <name type="scientific">Hyphodiscus hymeniophilus</name>
    <dbReference type="NCBI Taxonomy" id="353542"/>
    <lineage>
        <taxon>Eukaryota</taxon>
        <taxon>Fungi</taxon>
        <taxon>Dikarya</taxon>
        <taxon>Ascomycota</taxon>
        <taxon>Pezizomycotina</taxon>
        <taxon>Leotiomycetes</taxon>
        <taxon>Helotiales</taxon>
        <taxon>Hyphodiscaceae</taxon>
        <taxon>Hyphodiscus</taxon>
    </lineage>
</organism>
<dbReference type="Pfam" id="PF06985">
    <property type="entry name" value="HET"/>
    <property type="match status" value="1"/>
</dbReference>
<dbReference type="Proteomes" id="UP000785200">
    <property type="component" value="Unassembled WGS sequence"/>
</dbReference>
<comment type="caution">
    <text evidence="2">The sequence shown here is derived from an EMBL/GenBank/DDBJ whole genome shotgun (WGS) entry which is preliminary data.</text>
</comment>
<proteinExistence type="predicted"/>
<dbReference type="AlphaFoldDB" id="A0A9P7AZT1"/>
<name>A0A9P7AZT1_9HELO</name>
<evidence type="ECO:0000313" key="2">
    <source>
        <dbReference type="EMBL" id="KAG0651481.1"/>
    </source>
</evidence>
<sequence length="838" mass="95282">MISSMVKEDCLKEEESTSSVQLVDKHLITMTDPWDDAPNGLEFQIALDSLNSNNFEPLQRHLARLEGSELDQSVIRKRLYDFEKDKKQSAFAQFDLIDAPDFRAAPERHNSLRVQLPIPDQMYKYHQLQPGQIRLLRLGPEEESGQVNTLELHAFEIGKVPSFNALSYVWGQPERVMPLSCNNCRVMVTQNLRRAIEKSFLRFPRMWLWADGICINQEDMVERGQQVSLMGDIYHSAELVIAHTGHHAYNITQDASEPIAGSETATLESSREIGLRDMPLRGPFANNAINNERESSPVTRVFPVGDSPATSQSAISLMNYLSRLWASDDDFSVKGDADWQKRKVPEYTEGENEKIWSSLFAFWRDDWFYRSWVLQEAVLGKGVILLVGDAACSLDSVITFWDLAKKRDMPEFLKRGPLADEFAHVLHLNPVITMKALRDLIHFRKWNRQEGEKSLQIKSDLISLLSLSRINLASDPRDKVYSLLGLAKGDSVARSIVPDYSETNTVAALYRDIAAKYVEAGRGRELLQHAGMDQKIPDLPSWVPDWTYQSRSHLDAGLYNCSGNSLATFHISEQEPGKLRVRGAIIDTIRLNGMAWRYYSMDREQSSFAPFMEAPNAVIPDFTDEDGRCVVRTFAKTFAHTHGPRFDPSEGLESALARTLVMDRTWRGQRTASEPSFLESFNAFERLYGAGIEDDTPATVKTHKSGIFEWVWDFTEEEESELRRLSWQYEVALQEAHKGRRFCLTGDGHMCTTPYDTQRDDVVVILEGLKMPFVLRKSGEDWKLIGDCYVHGIMDGELVTPPDGFEAQADDISIDGYGKHYALRTASGFAKFQEFRII</sequence>
<dbReference type="Pfam" id="PF26639">
    <property type="entry name" value="Het-6_barrel"/>
    <property type="match status" value="1"/>
</dbReference>
<feature type="domain" description="Heterokaryon incompatibility" evidence="1">
    <location>
        <begin position="163"/>
        <end position="376"/>
    </location>
</feature>
<reference evidence="2" key="1">
    <citation type="submission" date="2019-07" db="EMBL/GenBank/DDBJ databases">
        <title>Hyphodiscus hymeniophilus genome sequencing and assembly.</title>
        <authorList>
            <person name="Kramer G."/>
            <person name="Nodwell J."/>
        </authorList>
    </citation>
    <scope>NUCLEOTIDE SEQUENCE</scope>
    <source>
        <strain evidence="2">ATCC 34498</strain>
    </source>
</reference>
<dbReference type="PANTHER" id="PTHR24148">
    <property type="entry name" value="ANKYRIN REPEAT DOMAIN-CONTAINING PROTEIN 39 HOMOLOG-RELATED"/>
    <property type="match status" value="1"/>
</dbReference>
<evidence type="ECO:0000259" key="1">
    <source>
        <dbReference type="Pfam" id="PF06985"/>
    </source>
</evidence>
<dbReference type="OrthoDB" id="3553147at2759"/>
<gene>
    <name evidence="2" type="ORF">D0Z07_1555</name>
</gene>
<dbReference type="PANTHER" id="PTHR24148:SF64">
    <property type="entry name" value="HETEROKARYON INCOMPATIBILITY DOMAIN-CONTAINING PROTEIN"/>
    <property type="match status" value="1"/>
</dbReference>